<dbReference type="PANTHER" id="PTHR12042:SF21">
    <property type="entry name" value="ALPHA1,4-GALACTOSYLTRANSFERASE 1-RELATED"/>
    <property type="match status" value="1"/>
</dbReference>
<proteinExistence type="inferred from homology"/>
<dbReference type="GO" id="GO:0016020">
    <property type="term" value="C:membrane"/>
    <property type="evidence" value="ECO:0007669"/>
    <property type="project" value="GOC"/>
</dbReference>
<gene>
    <name evidence="4" type="ORF">R3P38DRAFT_3617586</name>
</gene>
<dbReference type="GO" id="GO:0006688">
    <property type="term" value="P:glycosphingolipid biosynthetic process"/>
    <property type="evidence" value="ECO:0007669"/>
    <property type="project" value="TreeGrafter"/>
</dbReference>
<organism evidence="4 5">
    <name type="scientific">Favolaschia claudopus</name>
    <dbReference type="NCBI Taxonomy" id="2862362"/>
    <lineage>
        <taxon>Eukaryota</taxon>
        <taxon>Fungi</taxon>
        <taxon>Dikarya</taxon>
        <taxon>Basidiomycota</taxon>
        <taxon>Agaricomycotina</taxon>
        <taxon>Agaricomycetes</taxon>
        <taxon>Agaricomycetidae</taxon>
        <taxon>Agaricales</taxon>
        <taxon>Marasmiineae</taxon>
        <taxon>Mycenaceae</taxon>
        <taxon>Favolaschia</taxon>
    </lineage>
</organism>
<keyword evidence="3" id="KW-0472">Membrane</keyword>
<comment type="similarity">
    <text evidence="1">Belongs to the glycosyltransferase 32 family.</text>
</comment>
<evidence type="ECO:0000256" key="3">
    <source>
        <dbReference type="SAM" id="Phobius"/>
    </source>
</evidence>
<dbReference type="Proteomes" id="UP001362999">
    <property type="component" value="Unassembled WGS sequence"/>
</dbReference>
<dbReference type="SUPFAM" id="SSF53448">
    <property type="entry name" value="Nucleotide-diphospho-sugar transferases"/>
    <property type="match status" value="1"/>
</dbReference>
<sequence>MSRGGYERLPMYASPASSSRQRHSPRESSLQFLHLNLSSITRSRTHSHSQQPPFHLKIRPIITLCKFVLPASLLLLLLGYYLYEPHIELAFYSRTWTQDHILPVLPLSGCFDEARVHPTYNLSDGLYGPRRTEIQAGMSLRMGIDCYDFAGTIQSPSSPHNTKDASNANAYVPPDARTQYHTYWRNDLAEFGPRQEYMLKSFFATQHLPTSRLVLWSNGNLGPNDILTTYLTRFPESFALRVVDIPALARGTALDGSPLLVQKDKKAWVDGDLIRLLLLWNYGGVWVDMDSLLTRDLDPLLEHEFVTQWDCYDKLYQPLNGALMRFKRHSPYLCEAFHIMASTPAPRAGSTDWGALLYLRLWRALVAGGIPPFKVLPFCFSDARSCRLDNRLPDPFVPDGAAGNRMGVWNGGMEEGGKLDGALGKIFGVHLHNQWEKAYPAGGWVERLLLRGYERRLREL</sequence>
<feature type="transmembrane region" description="Helical" evidence="3">
    <location>
        <begin position="61"/>
        <end position="83"/>
    </location>
</feature>
<evidence type="ECO:0000313" key="5">
    <source>
        <dbReference type="Proteomes" id="UP001362999"/>
    </source>
</evidence>
<evidence type="ECO:0000256" key="2">
    <source>
        <dbReference type="SAM" id="MobiDB-lite"/>
    </source>
</evidence>
<protein>
    <submittedName>
        <fullName evidence="4">Glycosyltransferase family 32 protein</fullName>
    </submittedName>
</protein>
<dbReference type="PANTHER" id="PTHR12042">
    <property type="entry name" value="LACTOSYLCERAMIDE 4-ALPHA-GALACTOSYLTRANSFERASE ALPHA- 1,4-GALACTOSYLTRANSFERASE"/>
    <property type="match status" value="1"/>
</dbReference>
<dbReference type="InterPro" id="IPR051981">
    <property type="entry name" value="Glycosyltransf_32"/>
</dbReference>
<dbReference type="InterPro" id="IPR029044">
    <property type="entry name" value="Nucleotide-diphossugar_trans"/>
</dbReference>
<reference evidence="4 5" key="1">
    <citation type="journal article" date="2024" name="J Genomics">
        <title>Draft genome sequencing and assembly of Favolaschia claudopus CIRM-BRFM 2984 isolated from oak limbs.</title>
        <authorList>
            <person name="Navarro D."/>
            <person name="Drula E."/>
            <person name="Chaduli D."/>
            <person name="Cazenave R."/>
            <person name="Ahrendt S."/>
            <person name="Wang J."/>
            <person name="Lipzen A."/>
            <person name="Daum C."/>
            <person name="Barry K."/>
            <person name="Grigoriev I.V."/>
            <person name="Favel A."/>
            <person name="Rosso M.N."/>
            <person name="Martin F."/>
        </authorList>
    </citation>
    <scope>NUCLEOTIDE SEQUENCE [LARGE SCALE GENOMIC DNA]</scope>
    <source>
        <strain evidence="4 5">CIRM-BRFM 2984</strain>
    </source>
</reference>
<comment type="caution">
    <text evidence="4">The sequence shown here is derived from an EMBL/GenBank/DDBJ whole genome shotgun (WGS) entry which is preliminary data.</text>
</comment>
<name>A0AAW0D8N6_9AGAR</name>
<keyword evidence="3" id="KW-1133">Transmembrane helix</keyword>
<evidence type="ECO:0000256" key="1">
    <source>
        <dbReference type="ARBA" id="ARBA00009003"/>
    </source>
</evidence>
<dbReference type="InterPro" id="IPR007577">
    <property type="entry name" value="GlycoTrfase_DXD_sugar-bd_CS"/>
</dbReference>
<keyword evidence="5" id="KW-1185">Reference proteome</keyword>
<dbReference type="GO" id="GO:0016758">
    <property type="term" value="F:hexosyltransferase activity"/>
    <property type="evidence" value="ECO:0007669"/>
    <property type="project" value="TreeGrafter"/>
</dbReference>
<accession>A0AAW0D8N6</accession>
<feature type="region of interest" description="Disordered" evidence="2">
    <location>
        <begin position="1"/>
        <end position="25"/>
    </location>
</feature>
<evidence type="ECO:0000313" key="4">
    <source>
        <dbReference type="EMBL" id="KAK7048006.1"/>
    </source>
</evidence>
<keyword evidence="3" id="KW-0812">Transmembrane</keyword>
<dbReference type="AlphaFoldDB" id="A0AAW0D8N6"/>
<dbReference type="EMBL" id="JAWWNJ010000009">
    <property type="protein sequence ID" value="KAK7048006.1"/>
    <property type="molecule type" value="Genomic_DNA"/>
</dbReference>
<dbReference type="Gene3D" id="3.90.550.20">
    <property type="match status" value="1"/>
</dbReference>
<dbReference type="Pfam" id="PF04488">
    <property type="entry name" value="Gly_transf_sug"/>
    <property type="match status" value="1"/>
</dbReference>